<dbReference type="EMBL" id="LSYV01000038">
    <property type="protein sequence ID" value="KXZ47221.1"/>
    <property type="molecule type" value="Genomic_DNA"/>
</dbReference>
<accession>A0A150GBJ6</accession>
<gene>
    <name evidence="2" type="ORF">GPECTOR_37g227</name>
</gene>
<feature type="region of interest" description="Disordered" evidence="1">
    <location>
        <begin position="1"/>
        <end position="53"/>
    </location>
</feature>
<organism evidence="2 3">
    <name type="scientific">Gonium pectorale</name>
    <name type="common">Green alga</name>
    <dbReference type="NCBI Taxonomy" id="33097"/>
    <lineage>
        <taxon>Eukaryota</taxon>
        <taxon>Viridiplantae</taxon>
        <taxon>Chlorophyta</taxon>
        <taxon>core chlorophytes</taxon>
        <taxon>Chlorophyceae</taxon>
        <taxon>CS clade</taxon>
        <taxon>Chlamydomonadales</taxon>
        <taxon>Volvocaceae</taxon>
        <taxon>Gonium</taxon>
    </lineage>
</organism>
<dbReference type="InterPro" id="IPR036400">
    <property type="entry name" value="Cyt_B5-like_heme/steroid_sf"/>
</dbReference>
<evidence type="ECO:0000256" key="1">
    <source>
        <dbReference type="SAM" id="MobiDB-lite"/>
    </source>
</evidence>
<reference evidence="3" key="1">
    <citation type="journal article" date="2016" name="Nat. Commun.">
        <title>The Gonium pectorale genome demonstrates co-option of cell cycle regulation during the evolution of multicellularity.</title>
        <authorList>
            <person name="Hanschen E.R."/>
            <person name="Marriage T.N."/>
            <person name="Ferris P.J."/>
            <person name="Hamaji T."/>
            <person name="Toyoda A."/>
            <person name="Fujiyama A."/>
            <person name="Neme R."/>
            <person name="Noguchi H."/>
            <person name="Minakuchi Y."/>
            <person name="Suzuki M."/>
            <person name="Kawai-Toyooka H."/>
            <person name="Smith D.R."/>
            <person name="Sparks H."/>
            <person name="Anderson J."/>
            <person name="Bakaric R."/>
            <person name="Luria V."/>
            <person name="Karger A."/>
            <person name="Kirschner M.W."/>
            <person name="Durand P.M."/>
            <person name="Michod R.E."/>
            <person name="Nozaki H."/>
            <person name="Olson B.J."/>
        </authorList>
    </citation>
    <scope>NUCLEOTIDE SEQUENCE [LARGE SCALE GENOMIC DNA]</scope>
    <source>
        <strain evidence="3">NIES-2863</strain>
    </source>
</reference>
<feature type="compositionally biased region" description="Basic and acidic residues" evidence="1">
    <location>
        <begin position="30"/>
        <end position="53"/>
    </location>
</feature>
<keyword evidence="3" id="KW-1185">Reference proteome</keyword>
<proteinExistence type="predicted"/>
<dbReference type="STRING" id="33097.A0A150GBJ6"/>
<dbReference type="OrthoDB" id="10051395at2759"/>
<dbReference type="Gene3D" id="3.10.120.10">
    <property type="entry name" value="Cytochrome b5-like heme/steroid binding domain"/>
    <property type="match status" value="1"/>
</dbReference>
<sequence>MKAVPRPTYTPKPKPAPAAAEPEEQTEPQPKADKDAEGRPIYSREEVARHKAPKDRVWVTYKDGVYDITEASTAWRTTYSTGWVAPC</sequence>
<evidence type="ECO:0000313" key="3">
    <source>
        <dbReference type="Proteomes" id="UP000075714"/>
    </source>
</evidence>
<dbReference type="SUPFAM" id="SSF55856">
    <property type="entry name" value="Cytochrome b5-like heme/steroid binding domain"/>
    <property type="match status" value="1"/>
</dbReference>
<dbReference type="Proteomes" id="UP000075714">
    <property type="component" value="Unassembled WGS sequence"/>
</dbReference>
<evidence type="ECO:0000313" key="2">
    <source>
        <dbReference type="EMBL" id="KXZ47221.1"/>
    </source>
</evidence>
<name>A0A150GBJ6_GONPE</name>
<evidence type="ECO:0008006" key="4">
    <source>
        <dbReference type="Google" id="ProtNLM"/>
    </source>
</evidence>
<protein>
    <recommendedName>
        <fullName evidence="4">Cytochrome b5 heme-binding domain-containing protein</fullName>
    </recommendedName>
</protein>
<dbReference type="AlphaFoldDB" id="A0A150GBJ6"/>
<comment type="caution">
    <text evidence="2">The sequence shown here is derived from an EMBL/GenBank/DDBJ whole genome shotgun (WGS) entry which is preliminary data.</text>
</comment>